<organism evidence="1">
    <name type="scientific">Oryza barthii</name>
    <dbReference type="NCBI Taxonomy" id="65489"/>
    <lineage>
        <taxon>Eukaryota</taxon>
        <taxon>Viridiplantae</taxon>
        <taxon>Streptophyta</taxon>
        <taxon>Embryophyta</taxon>
        <taxon>Tracheophyta</taxon>
        <taxon>Spermatophyta</taxon>
        <taxon>Magnoliopsida</taxon>
        <taxon>Liliopsida</taxon>
        <taxon>Poales</taxon>
        <taxon>Poaceae</taxon>
        <taxon>BOP clade</taxon>
        <taxon>Oryzoideae</taxon>
        <taxon>Oryzeae</taxon>
        <taxon>Oryzinae</taxon>
        <taxon>Oryza</taxon>
    </lineage>
</organism>
<proteinExistence type="predicted"/>
<reference evidence="1" key="2">
    <citation type="submission" date="2015-03" db="UniProtKB">
        <authorList>
            <consortium name="EnsemblPlants"/>
        </authorList>
    </citation>
    <scope>IDENTIFICATION</scope>
</reference>
<dbReference type="Gramene" id="OBART01G29900.1">
    <property type="protein sequence ID" value="OBART01G29900.1"/>
    <property type="gene ID" value="OBART01G29900"/>
</dbReference>
<sequence>MPIAYKSPLLQNVQERCSKFDDTMISQVHCAMGNLAILKSIMEVNGEKYFNQLSKPWCQLSMRRKRHCRLTGATIQEFT</sequence>
<keyword evidence="2" id="KW-1185">Reference proteome</keyword>
<dbReference type="AlphaFoldDB" id="A0A0D3ETP3"/>
<dbReference type="Proteomes" id="UP000026960">
    <property type="component" value="Chromosome 1"/>
</dbReference>
<accession>A0A0D3ETP3</accession>
<protein>
    <submittedName>
        <fullName evidence="1">Uncharacterized protein</fullName>
    </submittedName>
</protein>
<evidence type="ECO:0000313" key="1">
    <source>
        <dbReference type="EnsemblPlants" id="OBART01G29900.1"/>
    </source>
</evidence>
<dbReference type="HOGENOM" id="CLU_2609781_0_0_1"/>
<evidence type="ECO:0000313" key="2">
    <source>
        <dbReference type="Proteomes" id="UP000026960"/>
    </source>
</evidence>
<dbReference type="PaxDb" id="65489-OBART01G29900.1"/>
<reference evidence="1" key="1">
    <citation type="journal article" date="2009" name="Rice">
        <title>De Novo Next Generation Sequencing of Plant Genomes.</title>
        <authorList>
            <person name="Rounsley S."/>
            <person name="Marri P.R."/>
            <person name="Yu Y."/>
            <person name="He R."/>
            <person name="Sisneros N."/>
            <person name="Goicoechea J.L."/>
            <person name="Lee S.J."/>
            <person name="Angelova A."/>
            <person name="Kudrna D."/>
            <person name="Luo M."/>
            <person name="Affourtit J."/>
            <person name="Desany B."/>
            <person name="Knight J."/>
            <person name="Niazi F."/>
            <person name="Egholm M."/>
            <person name="Wing R.A."/>
        </authorList>
    </citation>
    <scope>NUCLEOTIDE SEQUENCE [LARGE SCALE GENOMIC DNA]</scope>
    <source>
        <strain evidence="1">cv. IRGC 105608</strain>
    </source>
</reference>
<dbReference type="EnsemblPlants" id="OBART01G29900.1">
    <property type="protein sequence ID" value="OBART01G29900.1"/>
    <property type="gene ID" value="OBART01G29900"/>
</dbReference>
<name>A0A0D3ETP3_9ORYZ</name>